<dbReference type="Pfam" id="PF12697">
    <property type="entry name" value="Abhydrolase_6"/>
    <property type="match status" value="1"/>
</dbReference>
<proteinExistence type="predicted"/>
<accession>A0A6J4SLL1</accession>
<organism evidence="2">
    <name type="scientific">uncultured Solirubrobacteraceae bacterium</name>
    <dbReference type="NCBI Taxonomy" id="1162706"/>
    <lineage>
        <taxon>Bacteria</taxon>
        <taxon>Bacillati</taxon>
        <taxon>Actinomycetota</taxon>
        <taxon>Thermoleophilia</taxon>
        <taxon>Solirubrobacterales</taxon>
        <taxon>Solirubrobacteraceae</taxon>
        <taxon>environmental samples</taxon>
    </lineage>
</organism>
<evidence type="ECO:0000313" key="2">
    <source>
        <dbReference type="EMBL" id="CAA9502457.1"/>
    </source>
</evidence>
<dbReference type="EMBL" id="CADCVR010000066">
    <property type="protein sequence ID" value="CAA9502457.1"/>
    <property type="molecule type" value="Genomic_DNA"/>
</dbReference>
<dbReference type="InterPro" id="IPR029058">
    <property type="entry name" value="AB_hydrolase_fold"/>
</dbReference>
<dbReference type="PANTHER" id="PTHR46438">
    <property type="entry name" value="ALPHA/BETA-HYDROLASES SUPERFAMILY PROTEIN"/>
    <property type="match status" value="1"/>
</dbReference>
<sequence>MQLEHHRAGSGEPLVLVHGVGSRWQVWGSVLPALAAHHDVVAVDLPGFGASPPDGTVPSVEAQAVRLEAFFAELDLERPHVAGNSMGGAIAIELARRGSVRSATGVSPIGFWTPRECKWAIGLLKADARLLATLRPALPALVVTPIGRTLLFRQLFHKPWKLSGAELVATVDAFLDSSSTPRALELFADHTFHDADELRGVPLTIAWGDHDHLLLTRQRGRARTVLPWARHVELPGCGHVPFADDPELLASVLLAGAGTEALSAA</sequence>
<feature type="domain" description="AB hydrolase-1" evidence="1">
    <location>
        <begin position="14"/>
        <end position="251"/>
    </location>
</feature>
<dbReference type="PRINTS" id="PR00111">
    <property type="entry name" value="ABHYDROLASE"/>
</dbReference>
<evidence type="ECO:0000259" key="1">
    <source>
        <dbReference type="Pfam" id="PF12697"/>
    </source>
</evidence>
<dbReference type="InterPro" id="IPR000073">
    <property type="entry name" value="AB_hydrolase_1"/>
</dbReference>
<name>A0A6J4SLL1_9ACTN</name>
<reference evidence="2" key="1">
    <citation type="submission" date="2020-02" db="EMBL/GenBank/DDBJ databases">
        <authorList>
            <person name="Meier V. D."/>
        </authorList>
    </citation>
    <scope>NUCLEOTIDE SEQUENCE</scope>
    <source>
        <strain evidence="2">AVDCRST_MAG53</strain>
    </source>
</reference>
<dbReference type="AlphaFoldDB" id="A0A6J4SLL1"/>
<dbReference type="PANTHER" id="PTHR46438:SF11">
    <property type="entry name" value="LIPASE-RELATED"/>
    <property type="match status" value="1"/>
</dbReference>
<dbReference type="SUPFAM" id="SSF53474">
    <property type="entry name" value="alpha/beta-Hydrolases"/>
    <property type="match status" value="1"/>
</dbReference>
<dbReference type="Gene3D" id="3.40.50.1820">
    <property type="entry name" value="alpha/beta hydrolase"/>
    <property type="match status" value="1"/>
</dbReference>
<protein>
    <recommendedName>
        <fullName evidence="1">AB hydrolase-1 domain-containing protein</fullName>
    </recommendedName>
</protein>
<dbReference type="GO" id="GO:0003824">
    <property type="term" value="F:catalytic activity"/>
    <property type="evidence" value="ECO:0007669"/>
    <property type="project" value="UniProtKB-ARBA"/>
</dbReference>
<gene>
    <name evidence="2" type="ORF">AVDCRST_MAG53-1983</name>
</gene>